<gene>
    <name evidence="1" type="ORF">E2562_031973</name>
</gene>
<reference evidence="1 2" key="1">
    <citation type="submission" date="2019-11" db="EMBL/GenBank/DDBJ databases">
        <title>Whole genome sequence of Oryza granulata.</title>
        <authorList>
            <person name="Li W."/>
        </authorList>
    </citation>
    <scope>NUCLEOTIDE SEQUENCE [LARGE SCALE GENOMIC DNA]</scope>
    <source>
        <strain evidence="2">cv. Menghai</strain>
        <tissue evidence="1">Leaf</tissue>
    </source>
</reference>
<protein>
    <submittedName>
        <fullName evidence="1">Uncharacterized protein</fullName>
    </submittedName>
</protein>
<name>A0A6G1F0E2_9ORYZ</name>
<organism evidence="1 2">
    <name type="scientific">Oryza meyeriana var. granulata</name>
    <dbReference type="NCBI Taxonomy" id="110450"/>
    <lineage>
        <taxon>Eukaryota</taxon>
        <taxon>Viridiplantae</taxon>
        <taxon>Streptophyta</taxon>
        <taxon>Embryophyta</taxon>
        <taxon>Tracheophyta</taxon>
        <taxon>Spermatophyta</taxon>
        <taxon>Magnoliopsida</taxon>
        <taxon>Liliopsida</taxon>
        <taxon>Poales</taxon>
        <taxon>Poaceae</taxon>
        <taxon>BOP clade</taxon>
        <taxon>Oryzoideae</taxon>
        <taxon>Oryzeae</taxon>
        <taxon>Oryzinae</taxon>
        <taxon>Oryza</taxon>
        <taxon>Oryza meyeriana</taxon>
    </lineage>
</organism>
<evidence type="ECO:0000313" key="2">
    <source>
        <dbReference type="Proteomes" id="UP000479710"/>
    </source>
</evidence>
<keyword evidence="2" id="KW-1185">Reference proteome</keyword>
<evidence type="ECO:0000313" key="1">
    <source>
        <dbReference type="EMBL" id="KAF0930305.1"/>
    </source>
</evidence>
<dbReference type="AlphaFoldDB" id="A0A6G1F0E2"/>
<comment type="caution">
    <text evidence="1">The sequence shown here is derived from an EMBL/GenBank/DDBJ whole genome shotgun (WGS) entry which is preliminary data.</text>
</comment>
<dbReference type="EMBL" id="SPHZ02000002">
    <property type="protein sequence ID" value="KAF0930305.1"/>
    <property type="molecule type" value="Genomic_DNA"/>
</dbReference>
<dbReference type="Proteomes" id="UP000479710">
    <property type="component" value="Unassembled WGS sequence"/>
</dbReference>
<accession>A0A6G1F0E2</accession>
<sequence>MAVAMCVGARRQGVWVRAAEWGFCNHTLGPKMSLIMVIFLTKIVTLSRLVDGAHKLGISSGGCAAVAEGVMVCSVLVGEAVVFPTKDSEANKVVYRVLGESATVVPMPSPNGVPNAPGNKAFIEEVIFHYHYEIHGINGDKSLLQRESDAIFNEIKGALLSYRLQ</sequence>
<proteinExistence type="predicted"/>